<organism evidence="2 3">
    <name type="scientific">Dreissena polymorpha</name>
    <name type="common">Zebra mussel</name>
    <name type="synonym">Mytilus polymorpha</name>
    <dbReference type="NCBI Taxonomy" id="45954"/>
    <lineage>
        <taxon>Eukaryota</taxon>
        <taxon>Metazoa</taxon>
        <taxon>Spiralia</taxon>
        <taxon>Lophotrochozoa</taxon>
        <taxon>Mollusca</taxon>
        <taxon>Bivalvia</taxon>
        <taxon>Autobranchia</taxon>
        <taxon>Heteroconchia</taxon>
        <taxon>Euheterodonta</taxon>
        <taxon>Imparidentia</taxon>
        <taxon>Neoheterodontei</taxon>
        <taxon>Myida</taxon>
        <taxon>Dreissenoidea</taxon>
        <taxon>Dreissenidae</taxon>
        <taxon>Dreissena</taxon>
    </lineage>
</organism>
<reference evidence="2" key="2">
    <citation type="submission" date="2020-11" db="EMBL/GenBank/DDBJ databases">
        <authorList>
            <person name="McCartney M.A."/>
            <person name="Auch B."/>
            <person name="Kono T."/>
            <person name="Mallez S."/>
            <person name="Becker A."/>
            <person name="Gohl D.M."/>
            <person name="Silverstein K.A.T."/>
            <person name="Koren S."/>
            <person name="Bechman K.B."/>
            <person name="Herman A."/>
            <person name="Abrahante J.E."/>
            <person name="Garbe J."/>
        </authorList>
    </citation>
    <scope>NUCLEOTIDE SEQUENCE</scope>
    <source>
        <strain evidence="2">Duluth1</strain>
        <tissue evidence="2">Whole animal</tissue>
    </source>
</reference>
<proteinExistence type="predicted"/>
<evidence type="ECO:0000256" key="1">
    <source>
        <dbReference type="SAM" id="MobiDB-lite"/>
    </source>
</evidence>
<name>A0A9D4EBG3_DREPO</name>
<evidence type="ECO:0000313" key="3">
    <source>
        <dbReference type="Proteomes" id="UP000828390"/>
    </source>
</evidence>
<sequence length="62" mass="7374">MSRPKKKRNSELSEYEDDDSDIAPKKEKSKFSGSEEKEEEKEDLRNNVRVYCYTFCTVYLLS</sequence>
<accession>A0A9D4EBG3</accession>
<feature type="region of interest" description="Disordered" evidence="1">
    <location>
        <begin position="1"/>
        <end position="43"/>
    </location>
</feature>
<evidence type="ECO:0000313" key="2">
    <source>
        <dbReference type="EMBL" id="KAH3776200.1"/>
    </source>
</evidence>
<dbReference type="AlphaFoldDB" id="A0A9D4EBG3"/>
<keyword evidence="3" id="KW-1185">Reference proteome</keyword>
<reference evidence="2" key="1">
    <citation type="journal article" date="2019" name="bioRxiv">
        <title>The Genome of the Zebra Mussel, Dreissena polymorpha: A Resource for Invasive Species Research.</title>
        <authorList>
            <person name="McCartney M.A."/>
            <person name="Auch B."/>
            <person name="Kono T."/>
            <person name="Mallez S."/>
            <person name="Zhang Y."/>
            <person name="Obille A."/>
            <person name="Becker A."/>
            <person name="Abrahante J.E."/>
            <person name="Garbe J."/>
            <person name="Badalamenti J.P."/>
            <person name="Herman A."/>
            <person name="Mangelson H."/>
            <person name="Liachko I."/>
            <person name="Sullivan S."/>
            <person name="Sone E.D."/>
            <person name="Koren S."/>
            <person name="Silverstein K.A.T."/>
            <person name="Beckman K.B."/>
            <person name="Gohl D.M."/>
        </authorList>
    </citation>
    <scope>NUCLEOTIDE SEQUENCE</scope>
    <source>
        <strain evidence="2">Duluth1</strain>
        <tissue evidence="2">Whole animal</tissue>
    </source>
</reference>
<comment type="caution">
    <text evidence="2">The sequence shown here is derived from an EMBL/GenBank/DDBJ whole genome shotgun (WGS) entry which is preliminary data.</text>
</comment>
<dbReference type="EMBL" id="JAIWYP010000009">
    <property type="protein sequence ID" value="KAH3776200.1"/>
    <property type="molecule type" value="Genomic_DNA"/>
</dbReference>
<protein>
    <submittedName>
        <fullName evidence="2">Uncharacterized protein</fullName>
    </submittedName>
</protein>
<dbReference type="Proteomes" id="UP000828390">
    <property type="component" value="Unassembled WGS sequence"/>
</dbReference>
<feature type="compositionally biased region" description="Basic and acidic residues" evidence="1">
    <location>
        <begin position="22"/>
        <end position="35"/>
    </location>
</feature>
<gene>
    <name evidence="2" type="ORF">DPMN_177619</name>
</gene>